<dbReference type="Pfam" id="PF02544">
    <property type="entry name" value="Steroid_dh"/>
    <property type="match status" value="1"/>
</dbReference>
<feature type="transmembrane region" description="Helical" evidence="6">
    <location>
        <begin position="69"/>
        <end position="90"/>
    </location>
</feature>
<dbReference type="InterPro" id="IPR001104">
    <property type="entry name" value="3-oxo-5_a-steroid_4-DH_C"/>
</dbReference>
<keyword evidence="9" id="KW-1185">Reference proteome</keyword>
<dbReference type="EMBL" id="JBBWWR010000009">
    <property type="protein sequence ID" value="KAK8961434.1"/>
    <property type="molecule type" value="Genomic_DNA"/>
</dbReference>
<protein>
    <submittedName>
        <fullName evidence="8">Polyprenol reductase 1</fullName>
    </submittedName>
</protein>
<evidence type="ECO:0000313" key="8">
    <source>
        <dbReference type="EMBL" id="KAK8961434.1"/>
    </source>
</evidence>
<comment type="similarity">
    <text evidence="2">Belongs to the steroid 5-alpha reductase family.</text>
</comment>
<keyword evidence="3 6" id="KW-0812">Transmembrane</keyword>
<keyword evidence="4 6" id="KW-1133">Transmembrane helix</keyword>
<evidence type="ECO:0000256" key="1">
    <source>
        <dbReference type="ARBA" id="ARBA00004141"/>
    </source>
</evidence>
<feature type="transmembrane region" description="Helical" evidence="6">
    <location>
        <begin position="15"/>
        <end position="37"/>
    </location>
</feature>
<keyword evidence="5 6" id="KW-0472">Membrane</keyword>
<feature type="domain" description="3-oxo-5-alpha-steroid 4-dehydrogenase C-terminal" evidence="7">
    <location>
        <begin position="153"/>
        <end position="268"/>
    </location>
</feature>
<comment type="subcellular location">
    <subcellularLocation>
        <location evidence="1">Membrane</location>
        <topology evidence="1">Multi-pass membrane protein</topology>
    </subcellularLocation>
</comment>
<evidence type="ECO:0000259" key="7">
    <source>
        <dbReference type="Pfam" id="PF02544"/>
    </source>
</evidence>
<accession>A0ABR2MCK7</accession>
<sequence length="268" mass="29592">MSFLKALLFPPPPSIFVSAMSVISFTSLAITGASELMGRHLRYSKFWDATGGAGLGVMQIRISSRAGMLLLYAPAMVAAVVAPFAIPGLLDGVRSQLVTAAVAIHFAKRVLEVLFLHSYSGQMILDSIILISLSYFLFAVTVIYSQHLVQNTVEPAVDSTHVGVVLFLVGISGNFHQHYLLSRLRAKGEKVYKMPKGGLFGWVICPHYLFEILIFVGISLMSQTVYSLSFTLGSTAYLMGRSHVTRRWYLTKFEDFPKDVKALIPYVF</sequence>
<dbReference type="PANTHER" id="PTHR10556:SF35">
    <property type="entry name" value="3-OXO-5-ALPHA-STEROID 4-DEHYDROGENASE FAMILY PROTEIN"/>
    <property type="match status" value="1"/>
</dbReference>
<dbReference type="Gene3D" id="1.20.120.1630">
    <property type="match status" value="1"/>
</dbReference>
<evidence type="ECO:0000256" key="5">
    <source>
        <dbReference type="ARBA" id="ARBA00023136"/>
    </source>
</evidence>
<evidence type="ECO:0000256" key="2">
    <source>
        <dbReference type="ARBA" id="ARBA00007742"/>
    </source>
</evidence>
<evidence type="ECO:0000256" key="6">
    <source>
        <dbReference type="SAM" id="Phobius"/>
    </source>
</evidence>
<dbReference type="InterPro" id="IPR039357">
    <property type="entry name" value="SRD5A/TECR"/>
</dbReference>
<dbReference type="PROSITE" id="PS50244">
    <property type="entry name" value="S5A_REDUCTASE"/>
    <property type="match status" value="1"/>
</dbReference>
<feature type="transmembrane region" description="Helical" evidence="6">
    <location>
        <begin position="197"/>
        <end position="218"/>
    </location>
</feature>
<organism evidence="8 9">
    <name type="scientific">Platanthera guangdongensis</name>
    <dbReference type="NCBI Taxonomy" id="2320717"/>
    <lineage>
        <taxon>Eukaryota</taxon>
        <taxon>Viridiplantae</taxon>
        <taxon>Streptophyta</taxon>
        <taxon>Embryophyta</taxon>
        <taxon>Tracheophyta</taxon>
        <taxon>Spermatophyta</taxon>
        <taxon>Magnoliopsida</taxon>
        <taxon>Liliopsida</taxon>
        <taxon>Asparagales</taxon>
        <taxon>Orchidaceae</taxon>
        <taxon>Orchidoideae</taxon>
        <taxon>Orchideae</taxon>
        <taxon>Orchidinae</taxon>
        <taxon>Platanthera</taxon>
    </lineage>
</organism>
<reference evidence="8 9" key="1">
    <citation type="journal article" date="2022" name="Nat. Plants">
        <title>Genomes of leafy and leafless Platanthera orchids illuminate the evolution of mycoheterotrophy.</title>
        <authorList>
            <person name="Li M.H."/>
            <person name="Liu K.W."/>
            <person name="Li Z."/>
            <person name="Lu H.C."/>
            <person name="Ye Q.L."/>
            <person name="Zhang D."/>
            <person name="Wang J.Y."/>
            <person name="Li Y.F."/>
            <person name="Zhong Z.M."/>
            <person name="Liu X."/>
            <person name="Yu X."/>
            <person name="Liu D.K."/>
            <person name="Tu X.D."/>
            <person name="Liu B."/>
            <person name="Hao Y."/>
            <person name="Liao X.Y."/>
            <person name="Jiang Y.T."/>
            <person name="Sun W.H."/>
            <person name="Chen J."/>
            <person name="Chen Y.Q."/>
            <person name="Ai Y."/>
            <person name="Zhai J.W."/>
            <person name="Wu S.S."/>
            <person name="Zhou Z."/>
            <person name="Hsiao Y.Y."/>
            <person name="Wu W.L."/>
            <person name="Chen Y.Y."/>
            <person name="Lin Y.F."/>
            <person name="Hsu J.L."/>
            <person name="Li C.Y."/>
            <person name="Wang Z.W."/>
            <person name="Zhao X."/>
            <person name="Zhong W.Y."/>
            <person name="Ma X.K."/>
            <person name="Ma L."/>
            <person name="Huang J."/>
            <person name="Chen G.Z."/>
            <person name="Huang M.Z."/>
            <person name="Huang L."/>
            <person name="Peng D.H."/>
            <person name="Luo Y.B."/>
            <person name="Zou S.Q."/>
            <person name="Chen S.P."/>
            <person name="Lan S."/>
            <person name="Tsai W.C."/>
            <person name="Van de Peer Y."/>
            <person name="Liu Z.J."/>
        </authorList>
    </citation>
    <scope>NUCLEOTIDE SEQUENCE [LARGE SCALE GENOMIC DNA]</scope>
    <source>
        <strain evidence="8">Lor288</strain>
    </source>
</reference>
<dbReference type="Proteomes" id="UP001412067">
    <property type="component" value="Unassembled WGS sequence"/>
</dbReference>
<evidence type="ECO:0000256" key="3">
    <source>
        <dbReference type="ARBA" id="ARBA00022692"/>
    </source>
</evidence>
<evidence type="ECO:0000313" key="9">
    <source>
        <dbReference type="Proteomes" id="UP001412067"/>
    </source>
</evidence>
<comment type="caution">
    <text evidence="8">The sequence shown here is derived from an EMBL/GenBank/DDBJ whole genome shotgun (WGS) entry which is preliminary data.</text>
</comment>
<proteinExistence type="inferred from homology"/>
<feature type="transmembrane region" description="Helical" evidence="6">
    <location>
        <begin position="128"/>
        <end position="147"/>
    </location>
</feature>
<gene>
    <name evidence="8" type="ORF">KSP40_PGU015916</name>
</gene>
<name>A0ABR2MCK7_9ASPA</name>
<evidence type="ECO:0000256" key="4">
    <source>
        <dbReference type="ARBA" id="ARBA00022989"/>
    </source>
</evidence>
<dbReference type="PANTHER" id="PTHR10556">
    <property type="entry name" value="3-OXO-5-ALPHA-STEROID 4-DEHYDROGENASE"/>
    <property type="match status" value="1"/>
</dbReference>